<dbReference type="GO" id="GO:0046872">
    <property type="term" value="F:metal ion binding"/>
    <property type="evidence" value="ECO:0007669"/>
    <property type="project" value="UniProtKB-KW"/>
</dbReference>
<protein>
    <submittedName>
        <fullName evidence="6">DA1-related</fullName>
    </submittedName>
</protein>
<keyword evidence="3" id="KW-0440">LIM domain</keyword>
<dbReference type="PANTHER" id="PTHR24209:SF25">
    <property type="entry name" value="PROTEIN DA1-RELATED 1"/>
    <property type="match status" value="1"/>
</dbReference>
<evidence type="ECO:0000256" key="2">
    <source>
        <dbReference type="ARBA" id="ARBA00022833"/>
    </source>
</evidence>
<evidence type="ECO:0000256" key="1">
    <source>
        <dbReference type="ARBA" id="ARBA00022723"/>
    </source>
</evidence>
<dbReference type="InterPro" id="IPR022087">
    <property type="entry name" value="DA1-like_dom"/>
</dbReference>
<dbReference type="SMART" id="SM00726">
    <property type="entry name" value="UIM"/>
    <property type="match status" value="2"/>
</dbReference>
<evidence type="ECO:0000313" key="7">
    <source>
        <dbReference type="Proteomes" id="UP001055439"/>
    </source>
</evidence>
<feature type="region of interest" description="Disordered" evidence="4">
    <location>
        <begin position="507"/>
        <end position="531"/>
    </location>
</feature>
<reference evidence="6" key="1">
    <citation type="submission" date="2022-05" db="EMBL/GenBank/DDBJ databases">
        <title>The Musa troglodytarum L. genome provides insights into the mechanism of non-climacteric behaviour and enrichment of carotenoids.</title>
        <authorList>
            <person name="Wang J."/>
        </authorList>
    </citation>
    <scope>NUCLEOTIDE SEQUENCE</scope>
    <source>
        <tissue evidence="6">Leaf</tissue>
    </source>
</reference>
<dbReference type="CDD" id="cd08368">
    <property type="entry name" value="LIM"/>
    <property type="match status" value="1"/>
</dbReference>
<dbReference type="SMART" id="SM00132">
    <property type="entry name" value="LIM"/>
    <property type="match status" value="1"/>
</dbReference>
<dbReference type="CDD" id="cd09396">
    <property type="entry name" value="LIM_DA1"/>
    <property type="match status" value="1"/>
</dbReference>
<evidence type="ECO:0000259" key="5">
    <source>
        <dbReference type="PROSITE" id="PS50023"/>
    </source>
</evidence>
<dbReference type="OrthoDB" id="25414at2759"/>
<evidence type="ECO:0000313" key="6">
    <source>
        <dbReference type="EMBL" id="URD99592.1"/>
    </source>
</evidence>
<sequence length="582" mass="66552">MRTARRGFLPKQQHLCFLQRIKDGCLWPPHLLILPLQTPHSFSRLENHVPISILLSRKPRRWRHLSPSAQVDELTFTWSVCVLLCWYRSISCRSQNLLVIITSGSMIWLNKLFKGSNLKISAGQYHGRHADDGFWNEPSSSLGIQREYDDEDIDQALALSLSEEEQKKGKPIDKSHLEEDEQLAKALQESLNAEYPPRQNGQIHQPNPFSFPSVPRRCAGCNKEVGRGQYLSTVGAVWHPECLRCHGCNKRITDYELSLYENRPYHNSCYRKLYHPKCDVCKQYIPAIRDRHIEYRAHPFWGQRYCPLHERDGTPRCCSCERMEPRDTKYVTLDDGRKLCLECLNFAIMDTSECQPLYLDIKEFYDGLYMKVEQQIPLLLVERQALNEAMDGEKNVRASSSPETRGLCLSEEQIVRTVLRRPIMGSGHRLTDMITGPYSLIRRCDVTAILILYGLPRLLTGSILAHEMMHAWLRLNGYGSLSPEVEEGICQVLAQMWLDSEIVAGSGSNVASTSSSSSATRPSKKGARTQSERKLGEFFKHQIEADASPVYGAGYRAATRAVNRYGLRRTLDHIKFTGSFPY</sequence>
<dbReference type="InterPro" id="IPR045218">
    <property type="entry name" value="DA1-like"/>
</dbReference>
<dbReference type="AlphaFoldDB" id="A0A9E7FQY6"/>
<feature type="compositionally biased region" description="Low complexity" evidence="4">
    <location>
        <begin position="507"/>
        <end position="520"/>
    </location>
</feature>
<accession>A0A9E7FQY6</accession>
<dbReference type="Gene3D" id="6.10.250.1800">
    <property type="match status" value="1"/>
</dbReference>
<keyword evidence="2 3" id="KW-0862">Zinc</keyword>
<dbReference type="SUPFAM" id="SSF57716">
    <property type="entry name" value="Glucocorticoid receptor-like (DNA-binding domain)"/>
    <property type="match status" value="2"/>
</dbReference>
<dbReference type="PANTHER" id="PTHR24209">
    <property type="entry name" value="PROTEIN DA1-RELATED 2"/>
    <property type="match status" value="1"/>
</dbReference>
<name>A0A9E7FQY6_9LILI</name>
<organism evidence="6 7">
    <name type="scientific">Musa troglodytarum</name>
    <name type="common">fe'i banana</name>
    <dbReference type="NCBI Taxonomy" id="320322"/>
    <lineage>
        <taxon>Eukaryota</taxon>
        <taxon>Viridiplantae</taxon>
        <taxon>Streptophyta</taxon>
        <taxon>Embryophyta</taxon>
        <taxon>Tracheophyta</taxon>
        <taxon>Spermatophyta</taxon>
        <taxon>Magnoliopsida</taxon>
        <taxon>Liliopsida</taxon>
        <taxon>Zingiberales</taxon>
        <taxon>Musaceae</taxon>
        <taxon>Musa</taxon>
    </lineage>
</organism>
<gene>
    <name evidence="6" type="ORF">MUK42_29059</name>
</gene>
<dbReference type="EMBL" id="CP097506">
    <property type="protein sequence ID" value="URD99592.1"/>
    <property type="molecule type" value="Genomic_DNA"/>
</dbReference>
<proteinExistence type="predicted"/>
<keyword evidence="7" id="KW-1185">Reference proteome</keyword>
<evidence type="ECO:0000256" key="3">
    <source>
        <dbReference type="PROSITE-ProRule" id="PRU00125"/>
    </source>
</evidence>
<dbReference type="InterPro" id="IPR003903">
    <property type="entry name" value="UIM_dom"/>
</dbReference>
<dbReference type="Proteomes" id="UP001055439">
    <property type="component" value="Chromosome 4"/>
</dbReference>
<dbReference type="PROSITE" id="PS00478">
    <property type="entry name" value="LIM_DOMAIN_1"/>
    <property type="match status" value="1"/>
</dbReference>
<dbReference type="InterPro" id="IPR001781">
    <property type="entry name" value="Znf_LIM"/>
</dbReference>
<dbReference type="Pfam" id="PF12315">
    <property type="entry name" value="DA1-like"/>
    <property type="match status" value="1"/>
</dbReference>
<dbReference type="PROSITE" id="PS50330">
    <property type="entry name" value="UIM"/>
    <property type="match status" value="2"/>
</dbReference>
<feature type="domain" description="LIM zinc-binding" evidence="5">
    <location>
        <begin position="216"/>
        <end position="276"/>
    </location>
</feature>
<evidence type="ECO:0000256" key="4">
    <source>
        <dbReference type="SAM" id="MobiDB-lite"/>
    </source>
</evidence>
<keyword evidence="1 3" id="KW-0479">Metal-binding</keyword>
<dbReference type="Pfam" id="PF00412">
    <property type="entry name" value="LIM"/>
    <property type="match status" value="1"/>
</dbReference>
<dbReference type="Gene3D" id="2.10.110.10">
    <property type="entry name" value="Cysteine Rich Protein"/>
    <property type="match status" value="1"/>
</dbReference>
<dbReference type="GO" id="GO:0043130">
    <property type="term" value="F:ubiquitin binding"/>
    <property type="evidence" value="ECO:0007669"/>
    <property type="project" value="TreeGrafter"/>
</dbReference>
<dbReference type="PROSITE" id="PS50023">
    <property type="entry name" value="LIM_DOMAIN_2"/>
    <property type="match status" value="1"/>
</dbReference>